<evidence type="ECO:0000313" key="1">
    <source>
        <dbReference type="EMBL" id="JAH87697.1"/>
    </source>
</evidence>
<reference evidence="1" key="2">
    <citation type="journal article" date="2015" name="Fish Shellfish Immunol.">
        <title>Early steps in the European eel (Anguilla anguilla)-Vibrio vulnificus interaction in the gills: Role of the RtxA13 toxin.</title>
        <authorList>
            <person name="Callol A."/>
            <person name="Pajuelo D."/>
            <person name="Ebbesson L."/>
            <person name="Teles M."/>
            <person name="MacKenzie S."/>
            <person name="Amaro C."/>
        </authorList>
    </citation>
    <scope>NUCLEOTIDE SEQUENCE</scope>
</reference>
<name>A0A0E9WBF7_ANGAN</name>
<organism evidence="1">
    <name type="scientific">Anguilla anguilla</name>
    <name type="common">European freshwater eel</name>
    <name type="synonym">Muraena anguilla</name>
    <dbReference type="NCBI Taxonomy" id="7936"/>
    <lineage>
        <taxon>Eukaryota</taxon>
        <taxon>Metazoa</taxon>
        <taxon>Chordata</taxon>
        <taxon>Craniata</taxon>
        <taxon>Vertebrata</taxon>
        <taxon>Euteleostomi</taxon>
        <taxon>Actinopterygii</taxon>
        <taxon>Neopterygii</taxon>
        <taxon>Teleostei</taxon>
        <taxon>Anguilliformes</taxon>
        <taxon>Anguillidae</taxon>
        <taxon>Anguilla</taxon>
    </lineage>
</organism>
<dbReference type="AlphaFoldDB" id="A0A0E9WBF7"/>
<reference evidence="1" key="1">
    <citation type="submission" date="2014-11" db="EMBL/GenBank/DDBJ databases">
        <authorList>
            <person name="Amaro Gonzalez C."/>
        </authorList>
    </citation>
    <scope>NUCLEOTIDE SEQUENCE</scope>
</reference>
<proteinExistence type="predicted"/>
<sequence>MKTRLIYFGIDLAHHCVCKLLIGELIVSSSKH</sequence>
<dbReference type="EMBL" id="GBXM01020880">
    <property type="protein sequence ID" value="JAH87697.1"/>
    <property type="molecule type" value="Transcribed_RNA"/>
</dbReference>
<accession>A0A0E9WBF7</accession>
<protein>
    <submittedName>
        <fullName evidence="1">Uncharacterized protein</fullName>
    </submittedName>
</protein>